<dbReference type="Proteomes" id="UP000011715">
    <property type="component" value="Unassembled WGS sequence"/>
</dbReference>
<reference evidence="1" key="3">
    <citation type="submission" date="2011-03" db="EMBL/GenBank/DDBJ databases">
        <title>Annotation of Magnaporthe poae ATCC 64411.</title>
        <authorList>
            <person name="Ma L.-J."/>
            <person name="Dead R."/>
            <person name="Young S.K."/>
            <person name="Zeng Q."/>
            <person name="Gargeya S."/>
            <person name="Fitzgerald M."/>
            <person name="Haas B."/>
            <person name="Abouelleil A."/>
            <person name="Alvarado L."/>
            <person name="Arachchi H.M."/>
            <person name="Berlin A."/>
            <person name="Brown A."/>
            <person name="Chapman S.B."/>
            <person name="Chen Z."/>
            <person name="Dunbar C."/>
            <person name="Freedman E."/>
            <person name="Gearin G."/>
            <person name="Gellesch M."/>
            <person name="Goldberg J."/>
            <person name="Griggs A."/>
            <person name="Gujja S."/>
            <person name="Heiman D."/>
            <person name="Howarth C."/>
            <person name="Larson L."/>
            <person name="Lui A."/>
            <person name="MacDonald P.J.P."/>
            <person name="Mehta T."/>
            <person name="Montmayeur A."/>
            <person name="Murphy C."/>
            <person name="Neiman D."/>
            <person name="Pearson M."/>
            <person name="Priest M."/>
            <person name="Roberts A."/>
            <person name="Saif S."/>
            <person name="Shea T."/>
            <person name="Shenoy N."/>
            <person name="Sisk P."/>
            <person name="Stolte C."/>
            <person name="Sykes S."/>
            <person name="Yandava C."/>
            <person name="Wortman J."/>
            <person name="Nusbaum C."/>
            <person name="Birren B."/>
        </authorList>
    </citation>
    <scope>NUCLEOTIDE SEQUENCE</scope>
    <source>
        <strain evidence="1">ATCC 64411</strain>
    </source>
</reference>
<name>A0A0C4EAB0_MAGP6</name>
<dbReference type="EMBL" id="ADBL01002447">
    <property type="status" value="NOT_ANNOTATED_CDS"/>
    <property type="molecule type" value="Genomic_DNA"/>
</dbReference>
<keyword evidence="3" id="KW-1185">Reference proteome</keyword>
<reference evidence="2" key="5">
    <citation type="submission" date="2015-06" db="UniProtKB">
        <authorList>
            <consortium name="EnsemblFungi"/>
        </authorList>
    </citation>
    <scope>IDENTIFICATION</scope>
    <source>
        <strain evidence="2">ATCC 64411</strain>
    </source>
</reference>
<reference evidence="1" key="1">
    <citation type="submission" date="2010-05" db="EMBL/GenBank/DDBJ databases">
        <title>The Genome Sequence of Magnaporthe poae strain ATCC 64411.</title>
        <authorList>
            <consortium name="The Broad Institute Genome Sequencing Platform"/>
            <consortium name="Broad Institute Genome Sequencing Center for Infectious Disease"/>
            <person name="Ma L.-J."/>
            <person name="Dead R."/>
            <person name="Young S."/>
            <person name="Zeng Q."/>
            <person name="Koehrsen M."/>
            <person name="Alvarado L."/>
            <person name="Berlin A."/>
            <person name="Chapman S.B."/>
            <person name="Chen Z."/>
            <person name="Freedman E."/>
            <person name="Gellesch M."/>
            <person name="Goldberg J."/>
            <person name="Griggs A."/>
            <person name="Gujja S."/>
            <person name="Heilman E.R."/>
            <person name="Heiman D."/>
            <person name="Hepburn T."/>
            <person name="Howarth C."/>
            <person name="Jen D."/>
            <person name="Larson L."/>
            <person name="Mehta T."/>
            <person name="Neiman D."/>
            <person name="Pearson M."/>
            <person name="Roberts A."/>
            <person name="Saif S."/>
            <person name="Shea T."/>
            <person name="Shenoy N."/>
            <person name="Sisk P."/>
            <person name="Stolte C."/>
            <person name="Sykes S."/>
            <person name="Walk T."/>
            <person name="White J."/>
            <person name="Yandava C."/>
            <person name="Haas B."/>
            <person name="Nusbaum C."/>
            <person name="Birren B."/>
        </authorList>
    </citation>
    <scope>NUCLEOTIDE SEQUENCE</scope>
    <source>
        <strain evidence="1">ATCC 64411</strain>
    </source>
</reference>
<sequence>MASQPLPPGTVDTAGQESSITVTATFSREPGFWDATMCPQTRRMRRPVLLGMPSGHNQVPLKVDQ</sequence>
<evidence type="ECO:0000313" key="2">
    <source>
        <dbReference type="EnsemblFungi" id="MAPG_09573T0"/>
    </source>
</evidence>
<evidence type="ECO:0000313" key="3">
    <source>
        <dbReference type="Proteomes" id="UP000011715"/>
    </source>
</evidence>
<dbReference type="VEuPathDB" id="FungiDB:MAPG_09573"/>
<evidence type="ECO:0000313" key="1">
    <source>
        <dbReference type="EMBL" id="KLU91049.1"/>
    </source>
</evidence>
<dbReference type="EMBL" id="GL876976">
    <property type="protein sequence ID" value="KLU91049.1"/>
    <property type="molecule type" value="Genomic_DNA"/>
</dbReference>
<reference evidence="3" key="2">
    <citation type="submission" date="2010-05" db="EMBL/GenBank/DDBJ databases">
        <title>The genome sequence of Magnaporthe poae strain ATCC 64411.</title>
        <authorList>
            <person name="Ma L.-J."/>
            <person name="Dead R."/>
            <person name="Young S."/>
            <person name="Zeng Q."/>
            <person name="Koehrsen M."/>
            <person name="Alvarado L."/>
            <person name="Berlin A."/>
            <person name="Chapman S.B."/>
            <person name="Chen Z."/>
            <person name="Freedman E."/>
            <person name="Gellesch M."/>
            <person name="Goldberg J."/>
            <person name="Griggs A."/>
            <person name="Gujja S."/>
            <person name="Heilman E.R."/>
            <person name="Heiman D."/>
            <person name="Hepburn T."/>
            <person name="Howarth C."/>
            <person name="Jen D."/>
            <person name="Larson L."/>
            <person name="Mehta T."/>
            <person name="Neiman D."/>
            <person name="Pearson M."/>
            <person name="Roberts A."/>
            <person name="Saif S."/>
            <person name="Shea T."/>
            <person name="Shenoy N."/>
            <person name="Sisk P."/>
            <person name="Stolte C."/>
            <person name="Sykes S."/>
            <person name="Walk T."/>
            <person name="White J."/>
            <person name="Yandava C."/>
            <person name="Haas B."/>
            <person name="Nusbaum C."/>
            <person name="Birren B."/>
        </authorList>
    </citation>
    <scope>NUCLEOTIDE SEQUENCE [LARGE SCALE GENOMIC DNA]</scope>
    <source>
        <strain evidence="3">ATCC 64411 / 73-15</strain>
    </source>
</reference>
<dbReference type="AlphaFoldDB" id="A0A0C4EAB0"/>
<accession>A0A0C4EAB0</accession>
<gene>
    <name evidence="1" type="ORF">MAPG_09573</name>
</gene>
<dbReference type="EnsemblFungi" id="MAPG_09573T0">
    <property type="protein sequence ID" value="MAPG_09573T0"/>
    <property type="gene ID" value="MAPG_09573"/>
</dbReference>
<organism evidence="2 3">
    <name type="scientific">Magnaporthiopsis poae (strain ATCC 64411 / 73-15)</name>
    <name type="common">Kentucky bluegrass fungus</name>
    <name type="synonym">Magnaporthe poae</name>
    <dbReference type="NCBI Taxonomy" id="644358"/>
    <lineage>
        <taxon>Eukaryota</taxon>
        <taxon>Fungi</taxon>
        <taxon>Dikarya</taxon>
        <taxon>Ascomycota</taxon>
        <taxon>Pezizomycotina</taxon>
        <taxon>Sordariomycetes</taxon>
        <taxon>Sordariomycetidae</taxon>
        <taxon>Magnaporthales</taxon>
        <taxon>Magnaporthaceae</taxon>
        <taxon>Magnaporthiopsis</taxon>
    </lineage>
</organism>
<reference evidence="2" key="4">
    <citation type="journal article" date="2015" name="G3 (Bethesda)">
        <title>Genome sequences of three phytopathogenic species of the Magnaporthaceae family of fungi.</title>
        <authorList>
            <person name="Okagaki L.H."/>
            <person name="Nunes C.C."/>
            <person name="Sailsbery J."/>
            <person name="Clay B."/>
            <person name="Brown D."/>
            <person name="John T."/>
            <person name="Oh Y."/>
            <person name="Young N."/>
            <person name="Fitzgerald M."/>
            <person name="Haas B.J."/>
            <person name="Zeng Q."/>
            <person name="Young S."/>
            <person name="Adiconis X."/>
            <person name="Fan L."/>
            <person name="Levin J.Z."/>
            <person name="Mitchell T.K."/>
            <person name="Okubara P.A."/>
            <person name="Farman M.L."/>
            <person name="Kohn L.M."/>
            <person name="Birren B."/>
            <person name="Ma L.-J."/>
            <person name="Dean R.A."/>
        </authorList>
    </citation>
    <scope>NUCLEOTIDE SEQUENCE</scope>
    <source>
        <strain evidence="2">ATCC 64411 / 73-15</strain>
    </source>
</reference>
<proteinExistence type="predicted"/>
<protein>
    <submittedName>
        <fullName evidence="1 2">Uncharacterized protein</fullName>
    </submittedName>
</protein>